<dbReference type="Proteomes" id="UP000027138">
    <property type="component" value="Unassembled WGS sequence"/>
</dbReference>
<dbReference type="InterPro" id="IPR004252">
    <property type="entry name" value="Probable_transposase_24"/>
</dbReference>
<evidence type="ECO:0000313" key="2">
    <source>
        <dbReference type="EMBL" id="KDP39721.1"/>
    </source>
</evidence>
<organism evidence="2 3">
    <name type="scientific">Jatropha curcas</name>
    <name type="common">Barbados nut</name>
    <dbReference type="NCBI Taxonomy" id="180498"/>
    <lineage>
        <taxon>Eukaryota</taxon>
        <taxon>Viridiplantae</taxon>
        <taxon>Streptophyta</taxon>
        <taxon>Embryophyta</taxon>
        <taxon>Tracheophyta</taxon>
        <taxon>Spermatophyta</taxon>
        <taxon>Magnoliopsida</taxon>
        <taxon>eudicotyledons</taxon>
        <taxon>Gunneridae</taxon>
        <taxon>Pentapetalae</taxon>
        <taxon>rosids</taxon>
        <taxon>fabids</taxon>
        <taxon>Malpighiales</taxon>
        <taxon>Euphorbiaceae</taxon>
        <taxon>Crotonoideae</taxon>
        <taxon>Jatropheae</taxon>
        <taxon>Jatropha</taxon>
    </lineage>
</organism>
<feature type="region of interest" description="Disordered" evidence="1">
    <location>
        <begin position="1"/>
        <end position="81"/>
    </location>
</feature>
<protein>
    <submittedName>
        <fullName evidence="2">Uncharacterized protein</fullName>
    </submittedName>
</protein>
<evidence type="ECO:0000313" key="3">
    <source>
        <dbReference type="Proteomes" id="UP000027138"/>
    </source>
</evidence>
<sequence length="316" mass="34097">MARGRAFDSDASGNGPHGGRGRGRTTRGRGGNIPPSSSSGMSGASFSAQPPVSPSLPSVPSSFTPLPRPIESSPASQSPTAQEAFCMGRGHYDYAKSGLGEIVRSKDAKKRQEAAMRVSGDMRELAEGLEDLTFKRKCDIFARNRRSETGGDGAGPFQHTSGSISAIETSQLLAKKYGSEPTPMEVFTYIHTKDHDGNTFVDRCALGINAHVDEQERQHAELRAHVMRMFGQHGAGASSSHPPPAIDRDVSTALRQPSSSHLDPDTANDTLVTPADTTTHPTDTPANATTLDRVEDRPRRFDFGPFYLFMIFSYFV</sequence>
<dbReference type="AlphaFoldDB" id="A0A067KU62"/>
<feature type="compositionally biased region" description="Low complexity" evidence="1">
    <location>
        <begin position="269"/>
        <end position="289"/>
    </location>
</feature>
<proteinExistence type="predicted"/>
<evidence type="ECO:0000256" key="1">
    <source>
        <dbReference type="SAM" id="MobiDB-lite"/>
    </source>
</evidence>
<reference evidence="2 3" key="1">
    <citation type="journal article" date="2014" name="PLoS ONE">
        <title>Global Analysis of Gene Expression Profiles in Physic Nut (Jatropha curcas L.) Seedlings Exposed to Salt Stress.</title>
        <authorList>
            <person name="Zhang L."/>
            <person name="Zhang C."/>
            <person name="Wu P."/>
            <person name="Chen Y."/>
            <person name="Li M."/>
            <person name="Jiang H."/>
            <person name="Wu G."/>
        </authorList>
    </citation>
    <scope>NUCLEOTIDE SEQUENCE [LARGE SCALE GENOMIC DNA]</scope>
    <source>
        <strain evidence="3">cv. GZQX0401</strain>
        <tissue evidence="2">Young leaves</tissue>
    </source>
</reference>
<feature type="compositionally biased region" description="Low complexity" evidence="1">
    <location>
        <begin position="55"/>
        <end position="65"/>
    </location>
</feature>
<feature type="compositionally biased region" description="Low complexity" evidence="1">
    <location>
        <begin position="32"/>
        <end position="47"/>
    </location>
</feature>
<feature type="region of interest" description="Disordered" evidence="1">
    <location>
        <begin position="233"/>
        <end position="289"/>
    </location>
</feature>
<dbReference type="EMBL" id="KK914347">
    <property type="protein sequence ID" value="KDP39721.1"/>
    <property type="molecule type" value="Genomic_DNA"/>
</dbReference>
<dbReference type="Pfam" id="PF03004">
    <property type="entry name" value="Transposase_24"/>
    <property type="match status" value="1"/>
</dbReference>
<gene>
    <name evidence="2" type="ORF">JCGZ_02741</name>
</gene>
<name>A0A067KU62_JATCU</name>
<keyword evidence="3" id="KW-1185">Reference proteome</keyword>
<accession>A0A067KU62</accession>